<evidence type="ECO:0000313" key="2">
    <source>
        <dbReference type="Proteomes" id="UP000054843"/>
    </source>
</evidence>
<evidence type="ECO:0000313" key="1">
    <source>
        <dbReference type="EMBL" id="KRZ78754.1"/>
    </source>
</evidence>
<reference evidence="1 2" key="1">
    <citation type="submission" date="2015-01" db="EMBL/GenBank/DDBJ databases">
        <title>Evolution of Trichinella species and genotypes.</title>
        <authorList>
            <person name="Korhonen P.K."/>
            <person name="Edoardo P."/>
            <person name="Giuseppe L.R."/>
            <person name="Gasser R.B."/>
        </authorList>
    </citation>
    <scope>NUCLEOTIDE SEQUENCE [LARGE SCALE GENOMIC DNA]</scope>
    <source>
        <strain evidence="1">ISS1980</strain>
    </source>
</reference>
<keyword evidence="2" id="KW-1185">Reference proteome</keyword>
<sequence>MNDDLTKKLFFVLFDFHFLKFIHHVWKRHKRETTGKIERTSYVEFGKRSC</sequence>
<comment type="caution">
    <text evidence="1">The sequence shown here is derived from an EMBL/GenBank/DDBJ whole genome shotgun (WGS) entry which is preliminary data.</text>
</comment>
<dbReference type="EMBL" id="JYDO01000010">
    <property type="protein sequence ID" value="KRZ78754.1"/>
    <property type="molecule type" value="Genomic_DNA"/>
</dbReference>
<dbReference type="Proteomes" id="UP000054843">
    <property type="component" value="Unassembled WGS sequence"/>
</dbReference>
<name>A0A0V1N412_9BILA</name>
<dbReference type="AlphaFoldDB" id="A0A0V1N412"/>
<organism evidence="1 2">
    <name type="scientific">Trichinella papuae</name>
    <dbReference type="NCBI Taxonomy" id="268474"/>
    <lineage>
        <taxon>Eukaryota</taxon>
        <taxon>Metazoa</taxon>
        <taxon>Ecdysozoa</taxon>
        <taxon>Nematoda</taxon>
        <taxon>Enoplea</taxon>
        <taxon>Dorylaimia</taxon>
        <taxon>Trichinellida</taxon>
        <taxon>Trichinellidae</taxon>
        <taxon>Trichinella</taxon>
    </lineage>
</organism>
<gene>
    <name evidence="1" type="ORF">T10_3476</name>
</gene>
<accession>A0A0V1N412</accession>
<proteinExistence type="predicted"/>
<protein>
    <submittedName>
        <fullName evidence="1">Uncharacterized protein</fullName>
    </submittedName>
</protein>